<comment type="caution">
    <text evidence="2">The sequence shown here is derived from an EMBL/GenBank/DDBJ whole genome shotgun (WGS) entry which is preliminary data.</text>
</comment>
<evidence type="ECO:0000256" key="1">
    <source>
        <dbReference type="SAM" id="MobiDB-lite"/>
    </source>
</evidence>
<evidence type="ECO:0000313" key="2">
    <source>
        <dbReference type="EMBL" id="MCL1126110.1"/>
    </source>
</evidence>
<gene>
    <name evidence="2" type="ORF">L2764_16915</name>
</gene>
<dbReference type="Proteomes" id="UP001203423">
    <property type="component" value="Unassembled WGS sequence"/>
</dbReference>
<keyword evidence="3" id="KW-1185">Reference proteome</keyword>
<dbReference type="EMBL" id="JAKIKS010000073">
    <property type="protein sequence ID" value="MCL1126110.1"/>
    <property type="molecule type" value="Genomic_DNA"/>
</dbReference>
<proteinExistence type="predicted"/>
<feature type="compositionally biased region" description="Polar residues" evidence="1">
    <location>
        <begin position="1"/>
        <end position="13"/>
    </location>
</feature>
<name>A0ABT0LEM6_9GAMM</name>
<accession>A0ABT0LEM6</accession>
<feature type="compositionally biased region" description="Basic and acidic residues" evidence="1">
    <location>
        <begin position="20"/>
        <end position="36"/>
    </location>
</feature>
<dbReference type="RefSeq" id="WP_248941461.1">
    <property type="nucleotide sequence ID" value="NZ_JAKIKS010000073.1"/>
</dbReference>
<protein>
    <submittedName>
        <fullName evidence="2">Uncharacterized protein</fullName>
    </submittedName>
</protein>
<evidence type="ECO:0000313" key="3">
    <source>
        <dbReference type="Proteomes" id="UP001203423"/>
    </source>
</evidence>
<feature type="region of interest" description="Disordered" evidence="1">
    <location>
        <begin position="1"/>
        <end position="44"/>
    </location>
</feature>
<sequence length="451" mass="51253">MYAPLQNKNTASMSKIKKVHTQELGKKRKMLQRENPHNNLGNTDRTVVQRKIGFEFETHIWAYKKEYEQWVGTTDGDELYTRNGMKAVSDSGRIEFVTTATNDFNDQLQQCEKISTDLNAFVATNETTDVNLNNANVRQGGIRVRSTAPGEESAPIGQNLKKGDAQISLGVGVSGLTKMLETITRDNINNLTDPLRERLNQVRPNNLTQERDEDYDRLVNESGLLMSDGERTLADLNRVKGLVYGKNIEGLRGLWTLMMMTVRNLHAYSEKYKNPQKKASYTKASFSLLPRTNFHAMYDMLSEKERELYKKMAETFWDRTFMLLPHYNEKEKKTEKVLATGATKLYPAMIGGEGDLANTTLEQWYASIHKGDSQRRMVGQDEGDTSNVDKLSLMMGEEGTSASIGAMGADENLAVFELRHKPSKIHLTIENFRDYVLNPINTLRNQWNEGI</sequence>
<organism evidence="2 3">
    <name type="scientific">Shewanella surugensis</name>
    <dbReference type="NCBI Taxonomy" id="212020"/>
    <lineage>
        <taxon>Bacteria</taxon>
        <taxon>Pseudomonadati</taxon>
        <taxon>Pseudomonadota</taxon>
        <taxon>Gammaproteobacteria</taxon>
        <taxon>Alteromonadales</taxon>
        <taxon>Shewanellaceae</taxon>
        <taxon>Shewanella</taxon>
    </lineage>
</organism>
<reference evidence="2 3" key="1">
    <citation type="submission" date="2022-01" db="EMBL/GenBank/DDBJ databases">
        <title>Whole genome-based taxonomy of the Shewanellaceae.</title>
        <authorList>
            <person name="Martin-Rodriguez A.J."/>
        </authorList>
    </citation>
    <scope>NUCLEOTIDE SEQUENCE [LARGE SCALE GENOMIC DNA]</scope>
    <source>
        <strain evidence="2 3">DSM 17177</strain>
    </source>
</reference>